<reference evidence="1 2" key="1">
    <citation type="journal article" date="2015" name="BMC Genomics">
        <title>Insights from the genome of Ophiocordyceps polyrhachis-furcata to pathogenicity and host specificity in insect fungi.</title>
        <authorList>
            <person name="Wichadakul D."/>
            <person name="Kobmoo N."/>
            <person name="Ingsriswang S."/>
            <person name="Tangphatsornruang S."/>
            <person name="Chantasingh D."/>
            <person name="Luangsa-ard J.J."/>
            <person name="Eurwilaichitr L."/>
        </authorList>
    </citation>
    <scope>NUCLEOTIDE SEQUENCE [LARGE SCALE GENOMIC DNA]</scope>
    <source>
        <strain evidence="1 2">BCC 54312</strain>
    </source>
</reference>
<proteinExistence type="predicted"/>
<organism evidence="1 2">
    <name type="scientific">Ophiocordyceps polyrhachis-furcata BCC 54312</name>
    <dbReference type="NCBI Taxonomy" id="1330021"/>
    <lineage>
        <taxon>Eukaryota</taxon>
        <taxon>Fungi</taxon>
        <taxon>Dikarya</taxon>
        <taxon>Ascomycota</taxon>
        <taxon>Pezizomycotina</taxon>
        <taxon>Sordariomycetes</taxon>
        <taxon>Hypocreomycetidae</taxon>
        <taxon>Hypocreales</taxon>
        <taxon>Ophiocordycipitaceae</taxon>
        <taxon>Ophiocordyceps</taxon>
    </lineage>
</organism>
<sequence>MATVISTTIIQESLKASTRLHNEYALDTAMPQVDLSSDGVSEVARIIIKFGYRNLMRLRLLHRHLDLPEGYILLEKSIPGGYWIEPTPVQKIDLGQTCGQIFSVYRGGLLPTEFRCGPSNLALDAKFSMELAKALLQNNLDAILGIEVVRDGKRCKMIETSDDSGSLLRDEATVTLTNRETLQGTAWAVTGDGVVDQAAEVRCVVLEGTHRRVTPKPMN</sequence>
<evidence type="ECO:0000313" key="2">
    <source>
        <dbReference type="Proteomes" id="UP000253664"/>
    </source>
</evidence>
<accession>A0A367LQN8</accession>
<comment type="caution">
    <text evidence="1">The sequence shown here is derived from an EMBL/GenBank/DDBJ whole genome shotgun (WGS) entry which is preliminary data.</text>
</comment>
<keyword evidence="2" id="KW-1185">Reference proteome</keyword>
<dbReference type="EMBL" id="LKCN02000001">
    <property type="protein sequence ID" value="RCI16660.1"/>
    <property type="molecule type" value="Genomic_DNA"/>
</dbReference>
<protein>
    <submittedName>
        <fullName evidence="1">Uncharacterized protein</fullName>
    </submittedName>
</protein>
<dbReference type="OrthoDB" id="3497560at2759"/>
<gene>
    <name evidence="1" type="ORF">L249_3291</name>
</gene>
<evidence type="ECO:0000313" key="1">
    <source>
        <dbReference type="EMBL" id="RCI16660.1"/>
    </source>
</evidence>
<dbReference type="Proteomes" id="UP000253664">
    <property type="component" value="Unassembled WGS sequence"/>
</dbReference>
<name>A0A367LQN8_9HYPO</name>
<dbReference type="AlphaFoldDB" id="A0A367LQN8"/>